<protein>
    <submittedName>
        <fullName evidence="2">Uncharacterized protein</fullName>
    </submittedName>
</protein>
<gene>
    <name evidence="2" type="ORF">Adt_31828</name>
</gene>
<comment type="caution">
    <text evidence="2">The sequence shown here is derived from an EMBL/GenBank/DDBJ whole genome shotgun (WGS) entry which is preliminary data.</text>
</comment>
<keyword evidence="3" id="KW-1185">Reference proteome</keyword>
<name>A0ABD1RGM9_9LAMI</name>
<feature type="region of interest" description="Disordered" evidence="1">
    <location>
        <begin position="76"/>
        <end position="101"/>
    </location>
</feature>
<accession>A0ABD1RGM9</accession>
<sequence length="152" mass="16394">MSTKITEGEASGHVGDGNSSSVSPSMVDMLPIRGVDTSTGKEMAITSASSWGREGRLAAFMVLVGKEVDPTILHCSRRGGESEEGQGEEKMSHHQSGQHEGGGVISQHFVRLESKDISRPVIRNVDMAFKVVTDNFGLFEKSNNCSLHHIIQ</sequence>
<evidence type="ECO:0000313" key="3">
    <source>
        <dbReference type="Proteomes" id="UP001604336"/>
    </source>
</evidence>
<proteinExistence type="predicted"/>
<dbReference type="EMBL" id="JBFOLK010000009">
    <property type="protein sequence ID" value="KAL2487072.1"/>
    <property type="molecule type" value="Genomic_DNA"/>
</dbReference>
<organism evidence="2 3">
    <name type="scientific">Abeliophyllum distichum</name>
    <dbReference type="NCBI Taxonomy" id="126358"/>
    <lineage>
        <taxon>Eukaryota</taxon>
        <taxon>Viridiplantae</taxon>
        <taxon>Streptophyta</taxon>
        <taxon>Embryophyta</taxon>
        <taxon>Tracheophyta</taxon>
        <taxon>Spermatophyta</taxon>
        <taxon>Magnoliopsida</taxon>
        <taxon>eudicotyledons</taxon>
        <taxon>Gunneridae</taxon>
        <taxon>Pentapetalae</taxon>
        <taxon>asterids</taxon>
        <taxon>lamiids</taxon>
        <taxon>Lamiales</taxon>
        <taxon>Oleaceae</taxon>
        <taxon>Forsythieae</taxon>
        <taxon>Abeliophyllum</taxon>
    </lineage>
</organism>
<feature type="region of interest" description="Disordered" evidence="1">
    <location>
        <begin position="1"/>
        <end position="26"/>
    </location>
</feature>
<evidence type="ECO:0000313" key="2">
    <source>
        <dbReference type="EMBL" id="KAL2487072.1"/>
    </source>
</evidence>
<dbReference type="Proteomes" id="UP001604336">
    <property type="component" value="Unassembled WGS sequence"/>
</dbReference>
<reference evidence="3" key="1">
    <citation type="submission" date="2024-07" db="EMBL/GenBank/DDBJ databases">
        <title>Two chromosome-level genome assemblies of Korean endemic species Abeliophyllum distichum and Forsythia ovata (Oleaceae).</title>
        <authorList>
            <person name="Jang H."/>
        </authorList>
    </citation>
    <scope>NUCLEOTIDE SEQUENCE [LARGE SCALE GENOMIC DNA]</scope>
</reference>
<dbReference type="AlphaFoldDB" id="A0ABD1RGM9"/>
<evidence type="ECO:0000256" key="1">
    <source>
        <dbReference type="SAM" id="MobiDB-lite"/>
    </source>
</evidence>